<dbReference type="PANTHER" id="PTHR45624">
    <property type="entry name" value="MITOCHONDRIAL BASIC AMINO ACIDS TRANSPORTER-RELATED"/>
    <property type="match status" value="1"/>
</dbReference>
<evidence type="ECO:0000256" key="9">
    <source>
        <dbReference type="PROSITE-ProRule" id="PRU00282"/>
    </source>
</evidence>
<keyword evidence="13" id="KW-1185">Reference proteome</keyword>
<evidence type="ECO:0008006" key="14">
    <source>
        <dbReference type="Google" id="ProtNLM"/>
    </source>
</evidence>
<evidence type="ECO:0000256" key="10">
    <source>
        <dbReference type="RuleBase" id="RU000488"/>
    </source>
</evidence>
<keyword evidence="3 10" id="KW-0813">Transport</keyword>
<evidence type="ECO:0000256" key="6">
    <source>
        <dbReference type="ARBA" id="ARBA00022989"/>
    </source>
</evidence>
<dbReference type="Proteomes" id="UP001632037">
    <property type="component" value="Unassembled WGS sequence"/>
</dbReference>
<keyword evidence="8 9" id="KW-0472">Membrane</keyword>
<dbReference type="InterPro" id="IPR050567">
    <property type="entry name" value="Mitochondrial_Carrier"/>
</dbReference>
<dbReference type="EMBL" id="JBIMZQ010000018">
    <property type="protein sequence ID" value="KAL3666086.1"/>
    <property type="molecule type" value="Genomic_DNA"/>
</dbReference>
<dbReference type="PANTHER" id="PTHR45624:SF12">
    <property type="entry name" value="MITOCHONDRIAL ORNITHINE TRANSPORTER 1"/>
    <property type="match status" value="1"/>
</dbReference>
<gene>
    <name evidence="12" type="ORF">V7S43_008877</name>
</gene>
<organism evidence="12 13">
    <name type="scientific">Phytophthora oleae</name>
    <dbReference type="NCBI Taxonomy" id="2107226"/>
    <lineage>
        <taxon>Eukaryota</taxon>
        <taxon>Sar</taxon>
        <taxon>Stramenopiles</taxon>
        <taxon>Oomycota</taxon>
        <taxon>Peronosporomycetes</taxon>
        <taxon>Peronosporales</taxon>
        <taxon>Peronosporaceae</taxon>
        <taxon>Phytophthora</taxon>
    </lineage>
</organism>
<reference evidence="12 13" key="1">
    <citation type="submission" date="2024-09" db="EMBL/GenBank/DDBJ databases">
        <title>Genome sequencing and assembly of Phytophthora oleae, isolate VK10A, causative agent of rot of olive drupes.</title>
        <authorList>
            <person name="Conti Taguali S."/>
            <person name="Riolo M."/>
            <person name="La Spada F."/>
            <person name="Cacciola S.O."/>
            <person name="Dionisio G."/>
        </authorList>
    </citation>
    <scope>NUCLEOTIDE SEQUENCE [LARGE SCALE GENOMIC DNA]</scope>
    <source>
        <strain evidence="12 13">VK10A</strain>
    </source>
</reference>
<feature type="repeat" description="Solcar" evidence="9">
    <location>
        <begin position="99"/>
        <end position="189"/>
    </location>
</feature>
<evidence type="ECO:0000256" key="4">
    <source>
        <dbReference type="ARBA" id="ARBA00022692"/>
    </source>
</evidence>
<dbReference type="PROSITE" id="PS50920">
    <property type="entry name" value="SOLCAR"/>
    <property type="match status" value="3"/>
</dbReference>
<keyword evidence="4 9" id="KW-0812">Transmembrane</keyword>
<evidence type="ECO:0000256" key="1">
    <source>
        <dbReference type="ARBA" id="ARBA00004225"/>
    </source>
</evidence>
<comment type="similarity">
    <text evidence="2 10">Belongs to the mitochondrial carrier (TC 2.A.29) family.</text>
</comment>
<sequence length="301" mass="31887">MNETLATVLCYPCYAYAGLPYDVVKLRLQTQGRVREYKGVTDALVRIARNEGIRSLGKGGTPHLAGWLLYTPLTSAFGRVSKKTVTMLQLQKAGREDGMTLEAALEASVTALAVSTATTVPENIACKLQFQRAPLGQEGAVYRGPLDCITKVFKLEGIPGLFRGYSSVLLRDVPATPIIVGVFHATTPITERVVGVGEENPFAALASTLLGTAAGVGLLYPADVVKSHMQTTSASNPLTLREGFRSVYAQHGLRGFYRGGMAAAMGGSISLTVFAAAFYAFMPPNNSAGGKENEGFSGGEN</sequence>
<dbReference type="InterPro" id="IPR023395">
    <property type="entry name" value="MCP_dom_sf"/>
</dbReference>
<dbReference type="SUPFAM" id="SSF103506">
    <property type="entry name" value="Mitochondrial carrier"/>
    <property type="match status" value="1"/>
</dbReference>
<dbReference type="Gene3D" id="1.50.40.10">
    <property type="entry name" value="Mitochondrial carrier domain"/>
    <property type="match status" value="1"/>
</dbReference>
<comment type="subcellular location">
    <subcellularLocation>
        <location evidence="1">Mitochondrion membrane</location>
        <topology evidence="1">Multi-pass membrane protein</topology>
    </subcellularLocation>
</comment>
<evidence type="ECO:0000256" key="2">
    <source>
        <dbReference type="ARBA" id="ARBA00006375"/>
    </source>
</evidence>
<feature type="repeat" description="Solcar" evidence="9">
    <location>
        <begin position="5"/>
        <end position="84"/>
    </location>
</feature>
<evidence type="ECO:0000256" key="5">
    <source>
        <dbReference type="ARBA" id="ARBA00022737"/>
    </source>
</evidence>
<dbReference type="AlphaFoldDB" id="A0ABD3FK36"/>
<dbReference type="InterPro" id="IPR018108">
    <property type="entry name" value="MCP_transmembrane"/>
</dbReference>
<accession>A0ABD3FK36</accession>
<evidence type="ECO:0000256" key="8">
    <source>
        <dbReference type="ARBA" id="ARBA00023136"/>
    </source>
</evidence>
<feature type="transmembrane region" description="Helical" evidence="11">
    <location>
        <begin position="261"/>
        <end position="282"/>
    </location>
</feature>
<keyword evidence="6 11" id="KW-1133">Transmembrane helix</keyword>
<comment type="caution">
    <text evidence="12">The sequence shown here is derived from an EMBL/GenBank/DDBJ whole genome shotgun (WGS) entry which is preliminary data.</text>
</comment>
<evidence type="ECO:0000256" key="3">
    <source>
        <dbReference type="ARBA" id="ARBA00022448"/>
    </source>
</evidence>
<keyword evidence="7" id="KW-0496">Mitochondrion</keyword>
<name>A0ABD3FK36_9STRA</name>
<dbReference type="Pfam" id="PF00153">
    <property type="entry name" value="Mito_carr"/>
    <property type="match status" value="3"/>
</dbReference>
<evidence type="ECO:0000256" key="7">
    <source>
        <dbReference type="ARBA" id="ARBA00023128"/>
    </source>
</evidence>
<proteinExistence type="inferred from homology"/>
<evidence type="ECO:0000256" key="11">
    <source>
        <dbReference type="SAM" id="Phobius"/>
    </source>
</evidence>
<protein>
    <recommendedName>
        <fullName evidence="14">Mitochondrial carrier protein</fullName>
    </recommendedName>
</protein>
<feature type="repeat" description="Solcar" evidence="9">
    <location>
        <begin position="199"/>
        <end position="284"/>
    </location>
</feature>
<dbReference type="GO" id="GO:0031966">
    <property type="term" value="C:mitochondrial membrane"/>
    <property type="evidence" value="ECO:0007669"/>
    <property type="project" value="UniProtKB-SubCell"/>
</dbReference>
<evidence type="ECO:0000313" key="13">
    <source>
        <dbReference type="Proteomes" id="UP001632037"/>
    </source>
</evidence>
<keyword evidence="5" id="KW-0677">Repeat</keyword>
<evidence type="ECO:0000313" key="12">
    <source>
        <dbReference type="EMBL" id="KAL3666086.1"/>
    </source>
</evidence>